<feature type="compositionally biased region" description="Basic and acidic residues" evidence="1">
    <location>
        <begin position="394"/>
        <end position="406"/>
    </location>
</feature>
<gene>
    <name evidence="2" type="primary">repA_1</name>
    <name evidence="2" type="ORF">ERS075527_05497</name>
</gene>
<evidence type="ECO:0000256" key="1">
    <source>
        <dbReference type="SAM" id="MobiDB-lite"/>
    </source>
</evidence>
<evidence type="ECO:0000313" key="3">
    <source>
        <dbReference type="Proteomes" id="UP000038487"/>
    </source>
</evidence>
<dbReference type="Pfam" id="PF13730">
    <property type="entry name" value="HTH_36"/>
    <property type="match status" value="1"/>
</dbReference>
<dbReference type="EMBL" id="CSUW01000024">
    <property type="protein sequence ID" value="CPT71531.1"/>
    <property type="molecule type" value="Genomic_DNA"/>
</dbReference>
<dbReference type="Proteomes" id="UP000038487">
    <property type="component" value="Unassembled WGS sequence"/>
</dbReference>
<comment type="caution">
    <text evidence="2">The sequence shown here is derived from an EMBL/GenBank/DDBJ whole genome shotgun (WGS) entry which is preliminary data.</text>
</comment>
<proteinExistence type="predicted"/>
<name>A0AB33T9Q7_9MYCO</name>
<feature type="compositionally biased region" description="Low complexity" evidence="1">
    <location>
        <begin position="369"/>
        <end position="379"/>
    </location>
</feature>
<dbReference type="AlphaFoldDB" id="A0AB33T9Q7"/>
<sequence length="406" mass="44795">MRDTASGQGVAALVARAHQIERRSGQLPLDLPVLRYVPKMPRWVESLALGVGGDAYVRVPLWSGAQHWARITVPVAYDLRYRKIRRELEHDRVSRKTLLKVADARARYADGRTGRHCRPTNETLAKISGLDERTVQRATRLLALLGCATEILRGRQRTKDERLASWRMNDRARGWASVWALHAPRPAVDNSRNRNGLWRPCSQKLSPHPRRGSVSVEKSSLSSYSPTDRQAVGAGHGPPINGGAARHATKQKGRMPYRRSVDPGGRLLALRWLAEGTTPAWAGRYSPRGWAAALAAPAAHGWTPDDVNTVIREWSSVGANYLPADPHKPIGLLYTILAWHGDLQNRPAAAAAAQIAAEHAADLAALHARRQAAADARPAAAEHRAAVRAQFAADQRRRKEQHRHDG</sequence>
<accession>A0AB33T9Q7</accession>
<feature type="region of interest" description="Disordered" evidence="1">
    <location>
        <begin position="189"/>
        <end position="260"/>
    </location>
</feature>
<evidence type="ECO:0000313" key="2">
    <source>
        <dbReference type="EMBL" id="CPT71531.1"/>
    </source>
</evidence>
<organism evidence="2 3">
    <name type="scientific">Mycobacteroides abscessus</name>
    <dbReference type="NCBI Taxonomy" id="36809"/>
    <lineage>
        <taxon>Bacteria</taxon>
        <taxon>Bacillati</taxon>
        <taxon>Actinomycetota</taxon>
        <taxon>Actinomycetes</taxon>
        <taxon>Mycobacteriales</taxon>
        <taxon>Mycobacteriaceae</taxon>
        <taxon>Mycobacteroides</taxon>
    </lineage>
</organism>
<protein>
    <submittedName>
        <fullName evidence="2">Plasmid replication protein</fullName>
    </submittedName>
</protein>
<reference evidence="2 3" key="1">
    <citation type="submission" date="2015-03" db="EMBL/GenBank/DDBJ databases">
        <authorList>
            <consortium name="Pathogen Informatics"/>
            <person name="Murphy D."/>
        </authorList>
    </citation>
    <scope>NUCLEOTIDE SEQUENCE [LARGE SCALE GENOMIC DNA]</scope>
    <source>
        <strain evidence="2 3">PAP036</strain>
    </source>
</reference>
<feature type="compositionally biased region" description="Basic residues" evidence="1">
    <location>
        <begin position="247"/>
        <end position="257"/>
    </location>
</feature>
<feature type="compositionally biased region" description="Low complexity" evidence="1">
    <location>
        <begin position="213"/>
        <end position="225"/>
    </location>
</feature>
<feature type="region of interest" description="Disordered" evidence="1">
    <location>
        <begin position="369"/>
        <end position="406"/>
    </location>
</feature>